<dbReference type="GO" id="GO:0005886">
    <property type="term" value="C:plasma membrane"/>
    <property type="evidence" value="ECO:0007669"/>
    <property type="project" value="UniProtKB-SubCell"/>
</dbReference>
<evidence type="ECO:0000256" key="5">
    <source>
        <dbReference type="ARBA" id="ARBA00023136"/>
    </source>
</evidence>
<sequence length="570" mass="61114">MTGTRDWLTRERGSRDWRLLPAAICGWAASLAAHAGFAYCMSHDGMLGALPAVLTCMIPLAVLAGLPFPRLPASVRRRITLWHASVTVCAIAAMVCAASALTYDLLQWRDPASRAAAEGDASVVVTARATSPTVISDRRSNDCRADARITSLTIDGVRQTSSARARIYADRPECGKLKQDGTYKIAGRISEARYGAMPLWLTDVTTVEHVRPPNLPMRAIGMMQEAFFVQTARLSDQGKVLVPGLTLGVLGQDYVPAEGDGADIDSTYAAQVEDAFQRSGIVHLMAVSGGHLAVTAALVRSVCSFFLLPRRFTALLVAMSYIMLSACVFPSDSVSRALLMGLSGAACLFIGRRGQAMASLSWTTLAMLMACPHMSQSFGFALSCAAVLGIVLFADTLNAWMEPVLPRFVAEVLSMTIAAQVFTLPIQVLIEPELPVFSIPANLMVAPFVGFATLAGLASLAVSWLIPWLGLQLARAASWGTAVMELTALELGSGSQATIPWAGGVGGAVLVCVVEAACAAAAIMTHRLFGRMMVQEPDLPGKRLTANPVERLRMWMERTRKALRELQWEE</sequence>
<reference evidence="7 8" key="1">
    <citation type="submission" date="2018-03" db="EMBL/GenBank/DDBJ databases">
        <authorList>
            <person name="Keele B.F."/>
        </authorList>
    </citation>
    <scope>NUCLEOTIDE SEQUENCE [LARGE SCALE GENOMIC DNA]</scope>
    <source>
        <strain evidence="7 8">1-11</strain>
    </source>
</reference>
<dbReference type="RefSeq" id="WP_038444487.1">
    <property type="nucleotide sequence ID" value="NZ_CP007443.1"/>
</dbReference>
<feature type="domain" description="ComEC/Rec2-related protein" evidence="6">
    <location>
        <begin position="268"/>
        <end position="519"/>
    </location>
</feature>
<dbReference type="Proteomes" id="UP000241454">
    <property type="component" value="Chromosome"/>
</dbReference>
<dbReference type="InterPro" id="IPR052159">
    <property type="entry name" value="Competence_DNA_uptake"/>
</dbReference>
<evidence type="ECO:0000256" key="2">
    <source>
        <dbReference type="ARBA" id="ARBA00022475"/>
    </source>
</evidence>
<evidence type="ECO:0000313" key="7">
    <source>
        <dbReference type="EMBL" id="AVT45411.1"/>
    </source>
</evidence>
<evidence type="ECO:0000256" key="3">
    <source>
        <dbReference type="ARBA" id="ARBA00022692"/>
    </source>
</evidence>
<gene>
    <name evidence="7" type="ORF">C8077_05435</name>
</gene>
<keyword evidence="4" id="KW-1133">Transmembrane helix</keyword>
<protein>
    <submittedName>
        <fullName evidence="7">Competence protein</fullName>
    </submittedName>
</protein>
<keyword evidence="3" id="KW-0812">Transmembrane</keyword>
<organism evidence="7 8">
    <name type="scientific">Bifidobacterium adolescentis</name>
    <dbReference type="NCBI Taxonomy" id="1680"/>
    <lineage>
        <taxon>Bacteria</taxon>
        <taxon>Bacillati</taxon>
        <taxon>Actinomycetota</taxon>
        <taxon>Actinomycetes</taxon>
        <taxon>Bifidobacteriales</taxon>
        <taxon>Bifidobacteriaceae</taxon>
        <taxon>Bifidobacterium</taxon>
    </lineage>
</organism>
<dbReference type="InterPro" id="IPR004477">
    <property type="entry name" value="ComEC_N"/>
</dbReference>
<dbReference type="Pfam" id="PF03772">
    <property type="entry name" value="Competence"/>
    <property type="match status" value="1"/>
</dbReference>
<name>A0A076JM73_BIFAD</name>
<dbReference type="EMBL" id="CP028341">
    <property type="protein sequence ID" value="AVT45411.1"/>
    <property type="molecule type" value="Genomic_DNA"/>
</dbReference>
<evidence type="ECO:0000313" key="8">
    <source>
        <dbReference type="Proteomes" id="UP000241454"/>
    </source>
</evidence>
<dbReference type="AlphaFoldDB" id="A0A076JM73"/>
<evidence type="ECO:0000256" key="4">
    <source>
        <dbReference type="ARBA" id="ARBA00022989"/>
    </source>
</evidence>
<accession>A0A076JM73</accession>
<evidence type="ECO:0000256" key="1">
    <source>
        <dbReference type="ARBA" id="ARBA00004651"/>
    </source>
</evidence>
<dbReference type="PANTHER" id="PTHR30619:SF7">
    <property type="entry name" value="BETA-LACTAMASE DOMAIN PROTEIN"/>
    <property type="match status" value="1"/>
</dbReference>
<dbReference type="eggNOG" id="COG0658">
    <property type="taxonomic scope" value="Bacteria"/>
</dbReference>
<keyword evidence="5" id="KW-0472">Membrane</keyword>
<keyword evidence="2" id="KW-1003">Cell membrane</keyword>
<dbReference type="PANTHER" id="PTHR30619">
    <property type="entry name" value="DNA INTERNALIZATION/COMPETENCE PROTEIN COMEC/REC2"/>
    <property type="match status" value="1"/>
</dbReference>
<comment type="subcellular location">
    <subcellularLocation>
        <location evidence="1">Cell membrane</location>
        <topology evidence="1">Multi-pass membrane protein</topology>
    </subcellularLocation>
</comment>
<dbReference type="NCBIfam" id="TIGR00360">
    <property type="entry name" value="ComEC_N-term"/>
    <property type="match status" value="1"/>
</dbReference>
<dbReference type="KEGG" id="badl:BADO_0917"/>
<evidence type="ECO:0000259" key="6">
    <source>
        <dbReference type="Pfam" id="PF03772"/>
    </source>
</evidence>
<proteinExistence type="predicted"/>